<sequence>MYSEDWSRLGPRGERSAISNLSFSKLPDEDLRKREIIRRDSEEPIPDDRYHGVYFAMLLAGVGFLLPYNSFITDVDYLHRKFAGMYSEDWSRLGPRGERSAISNLSFSKLPDEDLRKREIIRRDSEEPIPDDRYHGVYFAMLLAGVGFLLPYNSFITDVDYLHRKFAGSSIVFDMSLTYILVALGAVILNNALVERLSLHTRISVGYLFALGPLVFVSVCDVWLELFNSQQSYAITLAAVAIVAFGCTVQQSSFYGYTGMLPKRYTQGVMTGESTAGVIVSLSRIFTKLLVENEKNNTIIFFLFSVSMETLCFLLHMLVRRTRFVRHHTERARLGDAWVNGQISAASVQQRSRYQIHRDASTEDEDGPISSTSVEADAANLNNGDGTYVRFDVSKPKTKRTWSNIKDVMVRRCAVARVIWPYMLSISVTYFITLCLFPGLESELQNDTLGEWLPILTMALFNMADFVGKILAACPYEWGGVQLLVCSCVRVLFLPLFVMCVSPAQHPLLAHPAWPCAFSLLLGISNGYLGSVPMIQAAGNVPPQQRELAGNTMTVSYMAGLMLGSVVSYSTFSLTSRSPHTHTLKLNSTLTLHGYTPGF</sequence>
<evidence type="ECO:0000256" key="1">
    <source>
        <dbReference type="ARBA" id="ARBA00004141"/>
    </source>
</evidence>
<feature type="transmembrane region" description="Helical" evidence="7">
    <location>
        <begin position="53"/>
        <end position="72"/>
    </location>
</feature>
<dbReference type="GO" id="GO:0005337">
    <property type="term" value="F:nucleoside transmembrane transporter activity"/>
    <property type="evidence" value="ECO:0007669"/>
    <property type="project" value="InterPro"/>
</dbReference>
<protein>
    <submittedName>
        <fullName evidence="8">Equilibrative nucleoside transporter 4</fullName>
    </submittedName>
</protein>
<feature type="transmembrane region" description="Helical" evidence="7">
    <location>
        <begin position="230"/>
        <end position="249"/>
    </location>
</feature>
<feature type="transmembrane region" description="Helical" evidence="7">
    <location>
        <begin position="269"/>
        <end position="287"/>
    </location>
</feature>
<organism evidence="8 9">
    <name type="scientific">Astyanax mexicanus</name>
    <name type="common">Blind cave fish</name>
    <name type="synonym">Astyanax fasciatus mexicanus</name>
    <dbReference type="NCBI Taxonomy" id="7994"/>
    <lineage>
        <taxon>Eukaryota</taxon>
        <taxon>Metazoa</taxon>
        <taxon>Chordata</taxon>
        <taxon>Craniata</taxon>
        <taxon>Vertebrata</taxon>
        <taxon>Euteleostomi</taxon>
        <taxon>Actinopterygii</taxon>
        <taxon>Neopterygii</taxon>
        <taxon>Teleostei</taxon>
        <taxon>Ostariophysi</taxon>
        <taxon>Characiformes</taxon>
        <taxon>Characoidei</taxon>
        <taxon>Acestrorhamphidae</taxon>
        <taxon>Acestrorhamphinae</taxon>
        <taxon>Astyanax</taxon>
    </lineage>
</organism>
<evidence type="ECO:0000256" key="4">
    <source>
        <dbReference type="ARBA" id="ARBA00022692"/>
    </source>
</evidence>
<feature type="transmembrane region" description="Helical" evidence="7">
    <location>
        <begin position="205"/>
        <end position="224"/>
    </location>
</feature>
<dbReference type="SUPFAM" id="SSF103473">
    <property type="entry name" value="MFS general substrate transporter"/>
    <property type="match status" value="1"/>
</dbReference>
<comment type="similarity">
    <text evidence="2">Belongs to the SLC29A/ENT transporter (TC 2.A.57) family.</text>
</comment>
<dbReference type="InterPro" id="IPR036259">
    <property type="entry name" value="MFS_trans_sf"/>
</dbReference>
<name>A0A8T2KZ33_ASTMX</name>
<feature type="transmembrane region" description="Helical" evidence="7">
    <location>
        <begin position="137"/>
        <end position="156"/>
    </location>
</feature>
<keyword evidence="6 7" id="KW-0472">Membrane</keyword>
<feature type="transmembrane region" description="Helical" evidence="7">
    <location>
        <begin position="419"/>
        <end position="440"/>
    </location>
</feature>
<accession>A0A8T2KZ33</accession>
<keyword evidence="3" id="KW-0813">Transport</keyword>
<dbReference type="EMBL" id="JAICCE010000021">
    <property type="protein sequence ID" value="KAG9262286.1"/>
    <property type="molecule type" value="Genomic_DNA"/>
</dbReference>
<dbReference type="PANTHER" id="PTHR10332">
    <property type="entry name" value="EQUILIBRATIVE NUCLEOSIDE TRANSPORTER"/>
    <property type="match status" value="1"/>
</dbReference>
<dbReference type="PRINTS" id="PR01130">
    <property type="entry name" value="DERENTRNSPRT"/>
</dbReference>
<evidence type="ECO:0000256" key="5">
    <source>
        <dbReference type="ARBA" id="ARBA00022989"/>
    </source>
</evidence>
<keyword evidence="5 7" id="KW-1133">Transmembrane helix</keyword>
<comment type="subcellular location">
    <subcellularLocation>
        <location evidence="1">Membrane</location>
        <topology evidence="1">Multi-pass membrane protein</topology>
    </subcellularLocation>
</comment>
<dbReference type="GO" id="GO:0005886">
    <property type="term" value="C:plasma membrane"/>
    <property type="evidence" value="ECO:0007669"/>
    <property type="project" value="TreeGrafter"/>
</dbReference>
<comment type="caution">
    <text evidence="8">The sequence shown here is derived from an EMBL/GenBank/DDBJ whole genome shotgun (WGS) entry which is preliminary data.</text>
</comment>
<feature type="transmembrane region" description="Helical" evidence="7">
    <location>
        <begin position="452"/>
        <end position="471"/>
    </location>
</feature>
<dbReference type="GO" id="GO:0008504">
    <property type="term" value="F:monoamine transmembrane transporter activity"/>
    <property type="evidence" value="ECO:0007669"/>
    <property type="project" value="TreeGrafter"/>
</dbReference>
<feature type="transmembrane region" description="Helical" evidence="7">
    <location>
        <begin position="483"/>
        <end position="504"/>
    </location>
</feature>
<evidence type="ECO:0000313" key="8">
    <source>
        <dbReference type="EMBL" id="KAG9262286.1"/>
    </source>
</evidence>
<evidence type="ECO:0000256" key="3">
    <source>
        <dbReference type="ARBA" id="ARBA00022448"/>
    </source>
</evidence>
<dbReference type="PANTHER" id="PTHR10332:SF10">
    <property type="entry name" value="EQUILIBRATIVE NUCLEOSIDE TRANSPORTER 4"/>
    <property type="match status" value="1"/>
</dbReference>
<evidence type="ECO:0000313" key="9">
    <source>
        <dbReference type="Proteomes" id="UP000752171"/>
    </source>
</evidence>
<dbReference type="AlphaFoldDB" id="A0A8T2KZ33"/>
<dbReference type="Pfam" id="PF01733">
    <property type="entry name" value="Nucleoside_tran"/>
    <property type="match status" value="1"/>
</dbReference>
<feature type="transmembrane region" description="Helical" evidence="7">
    <location>
        <begin position="555"/>
        <end position="575"/>
    </location>
</feature>
<dbReference type="Proteomes" id="UP000752171">
    <property type="component" value="Unassembled WGS sequence"/>
</dbReference>
<feature type="transmembrane region" description="Helical" evidence="7">
    <location>
        <begin position="176"/>
        <end position="193"/>
    </location>
</feature>
<gene>
    <name evidence="8" type="primary">SLC29A4</name>
    <name evidence="8" type="ORF">AMEX_G24045</name>
</gene>
<reference evidence="8 9" key="1">
    <citation type="submission" date="2021-07" db="EMBL/GenBank/DDBJ databases">
        <authorList>
            <person name="Imarazene B."/>
            <person name="Zahm M."/>
            <person name="Klopp C."/>
            <person name="Cabau C."/>
            <person name="Beille S."/>
            <person name="Jouanno E."/>
            <person name="Castinel A."/>
            <person name="Lluch J."/>
            <person name="Gil L."/>
            <person name="Kuchtly C."/>
            <person name="Lopez Roques C."/>
            <person name="Donnadieu C."/>
            <person name="Parrinello H."/>
            <person name="Journot L."/>
            <person name="Du K."/>
            <person name="Schartl M."/>
            <person name="Retaux S."/>
            <person name="Guiguen Y."/>
        </authorList>
    </citation>
    <scope>NUCLEOTIDE SEQUENCE [LARGE SCALE GENOMIC DNA]</scope>
    <source>
        <strain evidence="8">Pach_M1</strain>
        <tissue evidence="8">Testis</tissue>
    </source>
</reference>
<dbReference type="OrthoDB" id="10014563at2759"/>
<evidence type="ECO:0000256" key="2">
    <source>
        <dbReference type="ARBA" id="ARBA00007965"/>
    </source>
</evidence>
<evidence type="ECO:0000256" key="6">
    <source>
        <dbReference type="ARBA" id="ARBA00023136"/>
    </source>
</evidence>
<dbReference type="Gene3D" id="1.20.1250.20">
    <property type="entry name" value="MFS general substrate transporter like domains"/>
    <property type="match status" value="1"/>
</dbReference>
<evidence type="ECO:0000256" key="7">
    <source>
        <dbReference type="SAM" id="Phobius"/>
    </source>
</evidence>
<keyword evidence="4 7" id="KW-0812">Transmembrane</keyword>
<proteinExistence type="inferred from homology"/>
<feature type="transmembrane region" description="Helical" evidence="7">
    <location>
        <begin position="299"/>
        <end position="319"/>
    </location>
</feature>
<dbReference type="InterPro" id="IPR002259">
    <property type="entry name" value="Eqnu_transpt"/>
</dbReference>